<organism evidence="1">
    <name type="scientific">marine sediment metagenome</name>
    <dbReference type="NCBI Taxonomy" id="412755"/>
    <lineage>
        <taxon>unclassified sequences</taxon>
        <taxon>metagenomes</taxon>
        <taxon>ecological metagenomes</taxon>
    </lineage>
</organism>
<dbReference type="EMBL" id="BARS01043053">
    <property type="protein sequence ID" value="GAG35511.1"/>
    <property type="molecule type" value="Genomic_DNA"/>
</dbReference>
<reference evidence="1" key="1">
    <citation type="journal article" date="2014" name="Front. Microbiol.">
        <title>High frequency of phylogenetically diverse reductive dehalogenase-homologous genes in deep subseafloor sedimentary metagenomes.</title>
        <authorList>
            <person name="Kawai M."/>
            <person name="Futagami T."/>
            <person name="Toyoda A."/>
            <person name="Takaki Y."/>
            <person name="Nishi S."/>
            <person name="Hori S."/>
            <person name="Arai W."/>
            <person name="Tsubouchi T."/>
            <person name="Morono Y."/>
            <person name="Uchiyama I."/>
            <person name="Ito T."/>
            <person name="Fujiyama A."/>
            <person name="Inagaki F."/>
            <person name="Takami H."/>
        </authorList>
    </citation>
    <scope>NUCLEOTIDE SEQUENCE</scope>
    <source>
        <strain evidence="1">Expedition CK06-06</strain>
    </source>
</reference>
<evidence type="ECO:0000313" key="1">
    <source>
        <dbReference type="EMBL" id="GAG35511.1"/>
    </source>
</evidence>
<comment type="caution">
    <text evidence="1">The sequence shown here is derived from an EMBL/GenBank/DDBJ whole genome shotgun (WGS) entry which is preliminary data.</text>
</comment>
<proteinExistence type="predicted"/>
<sequence>MPNPRIEPIEIGNLTLVDRSDADFEQSRWSVIGFNRGL</sequence>
<feature type="non-terminal residue" evidence="1">
    <location>
        <position position="38"/>
    </location>
</feature>
<protein>
    <submittedName>
        <fullName evidence="1">Uncharacterized protein</fullName>
    </submittedName>
</protein>
<dbReference type="AlphaFoldDB" id="X0YFB7"/>
<accession>X0YFB7</accession>
<gene>
    <name evidence="1" type="ORF">S01H1_65238</name>
</gene>
<name>X0YFB7_9ZZZZ</name>